<evidence type="ECO:0000313" key="1">
    <source>
        <dbReference type="EMBL" id="OZI62028.1"/>
    </source>
</evidence>
<evidence type="ECO:0000313" key="2">
    <source>
        <dbReference type="Proteomes" id="UP000215767"/>
    </source>
</evidence>
<dbReference type="Proteomes" id="UP000215767">
    <property type="component" value="Unassembled WGS sequence"/>
</dbReference>
<dbReference type="AlphaFoldDB" id="A0A261UJG4"/>
<evidence type="ECO:0008006" key="3">
    <source>
        <dbReference type="Google" id="ProtNLM"/>
    </source>
</evidence>
<keyword evidence="2" id="KW-1185">Reference proteome</keyword>
<reference evidence="2" key="1">
    <citation type="submission" date="2017-05" db="EMBL/GenBank/DDBJ databases">
        <title>Complete and WGS of Bordetella genogroups.</title>
        <authorList>
            <person name="Spilker T."/>
            <person name="Lipuma J."/>
        </authorList>
    </citation>
    <scope>NUCLEOTIDE SEQUENCE [LARGE SCALE GENOMIC DNA]</scope>
    <source>
        <strain evidence="2">AU8856</strain>
    </source>
</reference>
<dbReference type="EMBL" id="NEVS01000004">
    <property type="protein sequence ID" value="OZI62028.1"/>
    <property type="molecule type" value="Genomic_DNA"/>
</dbReference>
<proteinExistence type="predicted"/>
<gene>
    <name evidence="1" type="ORF">CAL28_22615</name>
</gene>
<comment type="caution">
    <text evidence="1">The sequence shown here is derived from an EMBL/GenBank/DDBJ whole genome shotgun (WGS) entry which is preliminary data.</text>
</comment>
<protein>
    <recommendedName>
        <fullName evidence="3">Lactate dehydrogenase</fullName>
    </recommendedName>
</protein>
<name>A0A261UJG4_9BORD</name>
<accession>A0A261UJG4</accession>
<sequence>MQSLLPLSTASALQPSMATGTADTDVAAAAAGQTAPAPSASVTLTDARSALLNQTYTPAGALSPSVPVWEKNTSDAISSLMSSNYDATALSDRFHGLGAAALQRLSFDGGDYSQSVMLRSPGSGTDDAVSNLDRIRQTQLHTAADNQVTLDVKTAGGATVHLSLTSQAGGLGVQIEVTGGTLSDAERTALAGLADGFQAAIDGLTSVPPKLALDGLTQFDPQVLASVDLQASFKLANGSVQSLSFQADSQHRSVAYTGMAGTVNVDVDLSNPALLGSTDQQSHALAAYLAQFDQAQSRGRGDAGLMEMFKDAFSALNTHYGVDPSHPAATSGPAIALSDTDRAMLTGLADFSASVQAADQPSPNPLHPEERDAFSYQVSQQTTVRGTGPRDLAVEQTQQSHLSASYHQALYPDTPLNLTTDKTSQNYYYDQIDDTASSVASIAYKDGRLVKASLEQSTSQSTRIRKYVAGDLQEDLNTPSSVSRAWDLLGLIQDSKPRDDGSATRQDLDRWRNTLSGIANLAVMKADPTQLRGAQLAGAKEVQTN</sequence>
<organism evidence="1 2">
    <name type="scientific">Bordetella genomosp. 11</name>
    <dbReference type="NCBI Taxonomy" id="1416808"/>
    <lineage>
        <taxon>Bacteria</taxon>
        <taxon>Pseudomonadati</taxon>
        <taxon>Pseudomonadota</taxon>
        <taxon>Betaproteobacteria</taxon>
        <taxon>Burkholderiales</taxon>
        <taxon>Alcaligenaceae</taxon>
        <taxon>Bordetella</taxon>
    </lineage>
</organism>